<protein>
    <submittedName>
        <fullName evidence="1">Uncharacterized protein</fullName>
    </submittedName>
</protein>
<organism evidence="1 2">
    <name type="scientific">Pangasianodon gigas</name>
    <name type="common">Mekong giant catfish</name>
    <name type="synonym">Pangasius gigas</name>
    <dbReference type="NCBI Taxonomy" id="30993"/>
    <lineage>
        <taxon>Eukaryota</taxon>
        <taxon>Metazoa</taxon>
        <taxon>Chordata</taxon>
        <taxon>Craniata</taxon>
        <taxon>Vertebrata</taxon>
        <taxon>Euteleostomi</taxon>
        <taxon>Actinopterygii</taxon>
        <taxon>Neopterygii</taxon>
        <taxon>Teleostei</taxon>
        <taxon>Ostariophysi</taxon>
        <taxon>Siluriformes</taxon>
        <taxon>Pangasiidae</taxon>
        <taxon>Pangasianodon</taxon>
    </lineage>
</organism>
<gene>
    <name evidence="1" type="ORF">PGIGA_G00220910</name>
</gene>
<reference evidence="1 2" key="1">
    <citation type="journal article" date="2022" name="bioRxiv">
        <title>An ancient truncated duplication of the anti-Mullerian hormone receptor type 2 gene is a potential conserved master sex determinant in the Pangasiidae catfish family.</title>
        <authorList>
            <person name="Wen M."/>
            <person name="Pan Q."/>
            <person name="Jouanno E."/>
            <person name="Montfort J."/>
            <person name="Zahm M."/>
            <person name="Cabau C."/>
            <person name="Klopp C."/>
            <person name="Iampietro C."/>
            <person name="Roques C."/>
            <person name="Bouchez O."/>
            <person name="Castinel A."/>
            <person name="Donnadieu C."/>
            <person name="Parrinello H."/>
            <person name="Poncet C."/>
            <person name="Belmonte E."/>
            <person name="Gautier V."/>
            <person name="Avarre J.-C."/>
            <person name="Dugue R."/>
            <person name="Gustiano R."/>
            <person name="Ha T.T.T."/>
            <person name="Campet M."/>
            <person name="Sriphairoj K."/>
            <person name="Ribolli J."/>
            <person name="de Almeida F.L."/>
            <person name="Desvignes T."/>
            <person name="Postlethwait J.H."/>
            <person name="Bucao C.F."/>
            <person name="Robinson-Rechavi M."/>
            <person name="Bobe J."/>
            <person name="Herpin A."/>
            <person name="Guiguen Y."/>
        </authorList>
    </citation>
    <scope>NUCLEOTIDE SEQUENCE [LARGE SCALE GENOMIC DNA]</scope>
    <source>
        <strain evidence="1">YG-Dec2019</strain>
    </source>
</reference>
<dbReference type="Proteomes" id="UP000829447">
    <property type="component" value="Linkage Group LG5"/>
</dbReference>
<evidence type="ECO:0000313" key="1">
    <source>
        <dbReference type="EMBL" id="MCI4378844.1"/>
    </source>
</evidence>
<evidence type="ECO:0000313" key="2">
    <source>
        <dbReference type="Proteomes" id="UP000829447"/>
    </source>
</evidence>
<sequence>MSISGDQDIKMFELWESSMSWSKVKRSDSSEPSCVSMKSDWSQDPPANFRDRGCSTNLSLMEGKRSASPEPSCVSMKSDWSQDPPANFSDRDCSTELRVLRDKSKITYRNHVESIFKVCVCVCVCV</sequence>
<comment type="caution">
    <text evidence="1">The sequence shown here is derived from an EMBL/GenBank/DDBJ whole genome shotgun (WGS) entry which is preliminary data.</text>
</comment>
<accession>A0ACC5WJ71</accession>
<keyword evidence="2" id="KW-1185">Reference proteome</keyword>
<name>A0ACC5WJ71_PANGG</name>
<proteinExistence type="predicted"/>
<dbReference type="EMBL" id="CM040458">
    <property type="protein sequence ID" value="MCI4378844.1"/>
    <property type="molecule type" value="Genomic_DNA"/>
</dbReference>